<dbReference type="InParanoid" id="A0A0C3D1A8"/>
<dbReference type="HOGENOM" id="CLU_032731_1_1_1"/>
<dbReference type="Pfam" id="PF13813">
    <property type="entry name" value="MBOAT_2"/>
    <property type="match status" value="1"/>
</dbReference>
<feature type="transmembrane region" description="Helical" evidence="9">
    <location>
        <begin position="373"/>
        <end position="391"/>
    </location>
</feature>
<evidence type="ECO:0000256" key="8">
    <source>
        <dbReference type="SAM" id="MobiDB-lite"/>
    </source>
</evidence>
<keyword evidence="4" id="KW-0808">Transferase</keyword>
<feature type="transmembrane region" description="Helical" evidence="9">
    <location>
        <begin position="169"/>
        <end position="193"/>
    </location>
</feature>
<keyword evidence="7 9" id="KW-0472">Membrane</keyword>
<dbReference type="AlphaFoldDB" id="A0A0C3D1A8"/>
<keyword evidence="12" id="KW-1185">Reference proteome</keyword>
<feature type="domain" description="Wax synthase" evidence="10">
    <location>
        <begin position="253"/>
        <end position="343"/>
    </location>
</feature>
<evidence type="ECO:0000256" key="4">
    <source>
        <dbReference type="ARBA" id="ARBA00022679"/>
    </source>
</evidence>
<evidence type="ECO:0000256" key="2">
    <source>
        <dbReference type="ARBA" id="ARBA00005179"/>
    </source>
</evidence>
<reference evidence="11 12" key="1">
    <citation type="submission" date="2014-04" db="EMBL/GenBank/DDBJ databases">
        <authorList>
            <consortium name="DOE Joint Genome Institute"/>
            <person name="Kuo A."/>
            <person name="Martino E."/>
            <person name="Perotto S."/>
            <person name="Kohler A."/>
            <person name="Nagy L.G."/>
            <person name="Floudas D."/>
            <person name="Copeland A."/>
            <person name="Barry K.W."/>
            <person name="Cichocki N."/>
            <person name="Veneault-Fourrey C."/>
            <person name="LaButti K."/>
            <person name="Lindquist E.A."/>
            <person name="Lipzen A."/>
            <person name="Lundell T."/>
            <person name="Morin E."/>
            <person name="Murat C."/>
            <person name="Sun H."/>
            <person name="Tunlid A."/>
            <person name="Henrissat B."/>
            <person name="Grigoriev I.V."/>
            <person name="Hibbett D.S."/>
            <person name="Martin F."/>
            <person name="Nordberg H.P."/>
            <person name="Cantor M.N."/>
            <person name="Hua S.X."/>
        </authorList>
    </citation>
    <scope>NUCLEOTIDE SEQUENCE [LARGE SCALE GENOMIC DNA]</scope>
    <source>
        <strain evidence="11 12">Zn</strain>
    </source>
</reference>
<evidence type="ECO:0000256" key="1">
    <source>
        <dbReference type="ARBA" id="ARBA00004141"/>
    </source>
</evidence>
<keyword evidence="6 9" id="KW-1133">Transmembrane helix</keyword>
<feature type="transmembrane region" description="Helical" evidence="9">
    <location>
        <begin position="341"/>
        <end position="361"/>
    </location>
</feature>
<evidence type="ECO:0000256" key="7">
    <source>
        <dbReference type="ARBA" id="ARBA00023136"/>
    </source>
</evidence>
<feature type="transmembrane region" description="Helical" evidence="9">
    <location>
        <begin position="213"/>
        <end position="231"/>
    </location>
</feature>
<dbReference type="InterPro" id="IPR032805">
    <property type="entry name" value="Wax_synthase_dom"/>
</dbReference>
<comment type="pathway">
    <text evidence="2">Secondary metabolite biosynthesis.</text>
</comment>
<dbReference type="InterPro" id="IPR044851">
    <property type="entry name" value="Wax_synthase"/>
</dbReference>
<dbReference type="STRING" id="913774.A0A0C3D1A8"/>
<dbReference type="GO" id="GO:0016020">
    <property type="term" value="C:membrane"/>
    <property type="evidence" value="ECO:0007669"/>
    <property type="project" value="UniProtKB-SubCell"/>
</dbReference>
<evidence type="ECO:0000259" key="10">
    <source>
        <dbReference type="Pfam" id="PF13813"/>
    </source>
</evidence>
<dbReference type="GO" id="GO:0008374">
    <property type="term" value="F:O-acyltransferase activity"/>
    <property type="evidence" value="ECO:0007669"/>
    <property type="project" value="InterPro"/>
</dbReference>
<gene>
    <name evidence="11" type="ORF">OIDMADRAFT_59455</name>
</gene>
<keyword evidence="5 9" id="KW-0812">Transmembrane</keyword>
<evidence type="ECO:0000256" key="6">
    <source>
        <dbReference type="ARBA" id="ARBA00022989"/>
    </source>
</evidence>
<organism evidence="11 12">
    <name type="scientific">Oidiodendron maius (strain Zn)</name>
    <dbReference type="NCBI Taxonomy" id="913774"/>
    <lineage>
        <taxon>Eukaryota</taxon>
        <taxon>Fungi</taxon>
        <taxon>Dikarya</taxon>
        <taxon>Ascomycota</taxon>
        <taxon>Pezizomycotina</taxon>
        <taxon>Leotiomycetes</taxon>
        <taxon>Leotiomycetes incertae sedis</taxon>
        <taxon>Myxotrichaceae</taxon>
        <taxon>Oidiodendron</taxon>
    </lineage>
</organism>
<dbReference type="OrthoDB" id="1077582at2759"/>
<dbReference type="GO" id="GO:0006629">
    <property type="term" value="P:lipid metabolic process"/>
    <property type="evidence" value="ECO:0007669"/>
    <property type="project" value="InterPro"/>
</dbReference>
<evidence type="ECO:0000313" key="11">
    <source>
        <dbReference type="EMBL" id="KIM95672.1"/>
    </source>
</evidence>
<dbReference type="EMBL" id="KN832886">
    <property type="protein sequence ID" value="KIM95672.1"/>
    <property type="molecule type" value="Genomic_DNA"/>
</dbReference>
<reference evidence="12" key="2">
    <citation type="submission" date="2015-01" db="EMBL/GenBank/DDBJ databases">
        <title>Evolutionary Origins and Diversification of the Mycorrhizal Mutualists.</title>
        <authorList>
            <consortium name="DOE Joint Genome Institute"/>
            <consortium name="Mycorrhizal Genomics Consortium"/>
            <person name="Kohler A."/>
            <person name="Kuo A."/>
            <person name="Nagy L.G."/>
            <person name="Floudas D."/>
            <person name="Copeland A."/>
            <person name="Barry K.W."/>
            <person name="Cichocki N."/>
            <person name="Veneault-Fourrey C."/>
            <person name="LaButti K."/>
            <person name="Lindquist E.A."/>
            <person name="Lipzen A."/>
            <person name="Lundell T."/>
            <person name="Morin E."/>
            <person name="Murat C."/>
            <person name="Riley R."/>
            <person name="Ohm R."/>
            <person name="Sun H."/>
            <person name="Tunlid A."/>
            <person name="Henrissat B."/>
            <person name="Grigoriev I.V."/>
            <person name="Hibbett D.S."/>
            <person name="Martin F."/>
        </authorList>
    </citation>
    <scope>NUCLEOTIDE SEQUENCE [LARGE SCALE GENOMIC DNA]</scope>
    <source>
        <strain evidence="12">Zn</strain>
    </source>
</reference>
<feature type="region of interest" description="Disordered" evidence="8">
    <location>
        <begin position="1"/>
        <end position="20"/>
    </location>
</feature>
<dbReference type="Proteomes" id="UP000054321">
    <property type="component" value="Unassembled WGS sequence"/>
</dbReference>
<proteinExistence type="inferred from homology"/>
<feature type="transmembrane region" description="Helical" evidence="9">
    <location>
        <begin position="29"/>
        <end position="47"/>
    </location>
</feature>
<feature type="transmembrane region" description="Helical" evidence="9">
    <location>
        <begin position="307"/>
        <end position="329"/>
    </location>
</feature>
<comment type="subcellular location">
    <subcellularLocation>
        <location evidence="1">Membrane</location>
        <topology evidence="1">Multi-pass membrane protein</topology>
    </subcellularLocation>
</comment>
<evidence type="ECO:0000313" key="12">
    <source>
        <dbReference type="Proteomes" id="UP000054321"/>
    </source>
</evidence>
<dbReference type="PANTHER" id="PTHR31595">
    <property type="entry name" value="LONG-CHAIN-ALCOHOL O-FATTY-ACYLTRANSFERASE 3-RELATED"/>
    <property type="match status" value="1"/>
</dbReference>
<evidence type="ECO:0000256" key="5">
    <source>
        <dbReference type="ARBA" id="ARBA00022692"/>
    </source>
</evidence>
<accession>A0A0C3D1A8</accession>
<sequence length="426" mass="48431">MDTSHGKPIPHSDSSNDRFTPNTLLRDPIGSMMPHVFLMAIQLLALAGSPFRYRRELVAVATLGLGVTYLSRPHFTNDFGLAQPFSMAWSTYLATLEKLAADGGPEARFWRIDKPTQEALSYPAFSWQKIRWALVMILNMRGIRWNYQVKNVPPAPERGRRWRFLLNQVVALGYYMLMTDIFSQLGIHLFYTAPDGKVGSVNSKFATLASPNLGWSFLKTLAFGTMPYYMIQTQYTAFSILAVLSGLSKPEDWPPSFGDLSEATTLRNFWGKYWHQTLRRMLNAYSSALLNVLSIKRGTNLSSYTQLWFSFTLSGLGHAASILILPSPANITFSERTTGMVIFFLWQAACITFEDFVIWSWRRLRGRVSKASTLQRLVGYTWVVFTLWYSLPWAGDVYTRMRLGEQPALPFTIVGPLIKKLPIPWA</sequence>
<name>A0A0C3D1A8_OIDMZ</name>
<comment type="similarity">
    <text evidence="3">Belongs to the wax synthase family.</text>
</comment>
<dbReference type="PANTHER" id="PTHR31595:SF57">
    <property type="entry name" value="OS04G0481900 PROTEIN"/>
    <property type="match status" value="1"/>
</dbReference>
<evidence type="ECO:0000256" key="3">
    <source>
        <dbReference type="ARBA" id="ARBA00007282"/>
    </source>
</evidence>
<protein>
    <recommendedName>
        <fullName evidence="10">Wax synthase domain-containing protein</fullName>
    </recommendedName>
</protein>
<evidence type="ECO:0000256" key="9">
    <source>
        <dbReference type="SAM" id="Phobius"/>
    </source>
</evidence>